<keyword evidence="2" id="KW-1133">Transmembrane helix</keyword>
<reference evidence="4" key="1">
    <citation type="submission" date="2016-10" db="EMBL/GenBank/DDBJ databases">
        <authorList>
            <person name="Varghese N."/>
            <person name="Submissions S."/>
        </authorList>
    </citation>
    <scope>NUCLEOTIDE SEQUENCE [LARGE SCALE GENOMIC DNA]</scope>
    <source>
        <strain evidence="4">LMG 22563</strain>
    </source>
</reference>
<protein>
    <submittedName>
        <fullName evidence="3">Uncharacterized protein</fullName>
    </submittedName>
</protein>
<sequence length="114" mass="12477">MTRLSRRQARRAGHARHRPQWQMPQPSARAAWAARLLLPVTALVMAVCAAALLFTVGQALHSGVAISPSRIGPATFYPLATHPLGYCLTLLLHSLIAFAMAGASWFCWRMSRQG</sequence>
<feature type="compositionally biased region" description="Basic residues" evidence="1">
    <location>
        <begin position="1"/>
        <end position="19"/>
    </location>
</feature>
<dbReference type="OrthoDB" id="6898908at2"/>
<accession>A0A1I3MN74</accession>
<dbReference type="EMBL" id="FORC01000003">
    <property type="protein sequence ID" value="SFI98433.1"/>
    <property type="molecule type" value="Genomic_DNA"/>
</dbReference>
<evidence type="ECO:0000256" key="1">
    <source>
        <dbReference type="SAM" id="MobiDB-lite"/>
    </source>
</evidence>
<evidence type="ECO:0000256" key="2">
    <source>
        <dbReference type="SAM" id="Phobius"/>
    </source>
</evidence>
<evidence type="ECO:0000313" key="4">
    <source>
        <dbReference type="Proteomes" id="UP000183018"/>
    </source>
</evidence>
<organism evidence="3 4">
    <name type="scientific">Phytopseudomonas argentinensis</name>
    <dbReference type="NCBI Taxonomy" id="289370"/>
    <lineage>
        <taxon>Bacteria</taxon>
        <taxon>Pseudomonadati</taxon>
        <taxon>Pseudomonadota</taxon>
        <taxon>Gammaproteobacteria</taxon>
        <taxon>Pseudomonadales</taxon>
        <taxon>Pseudomonadaceae</taxon>
        <taxon>Phytopseudomonas</taxon>
    </lineage>
</organism>
<keyword evidence="4" id="KW-1185">Reference proteome</keyword>
<dbReference type="RefSeq" id="WP_074887010.1">
    <property type="nucleotide sequence ID" value="NZ_FORC01000003.1"/>
</dbReference>
<gene>
    <name evidence="3" type="ORF">SAMN05216602_3576</name>
</gene>
<keyword evidence="2" id="KW-0812">Transmembrane</keyword>
<dbReference type="AlphaFoldDB" id="A0A1I3MN74"/>
<keyword evidence="2" id="KW-0472">Membrane</keyword>
<dbReference type="Proteomes" id="UP000183018">
    <property type="component" value="Unassembled WGS sequence"/>
</dbReference>
<proteinExistence type="predicted"/>
<name>A0A1I3MN74_9GAMM</name>
<feature type="region of interest" description="Disordered" evidence="1">
    <location>
        <begin position="1"/>
        <end position="21"/>
    </location>
</feature>
<evidence type="ECO:0000313" key="3">
    <source>
        <dbReference type="EMBL" id="SFI98433.1"/>
    </source>
</evidence>
<feature type="transmembrane region" description="Helical" evidence="2">
    <location>
        <begin position="83"/>
        <end position="108"/>
    </location>
</feature>
<dbReference type="STRING" id="289370.SAMN05216602_3576"/>